<name>A0AAE0N378_9PEZI</name>
<proteinExistence type="predicted"/>
<protein>
    <recommendedName>
        <fullName evidence="1">2EXR domain-containing protein</fullName>
    </recommendedName>
</protein>
<dbReference type="AlphaFoldDB" id="A0AAE0N378"/>
<reference evidence="2" key="2">
    <citation type="submission" date="2023-06" db="EMBL/GenBank/DDBJ databases">
        <authorList>
            <consortium name="Lawrence Berkeley National Laboratory"/>
            <person name="Haridas S."/>
            <person name="Hensen N."/>
            <person name="Bonometti L."/>
            <person name="Westerberg I."/>
            <person name="Brannstrom I.O."/>
            <person name="Guillou S."/>
            <person name="Cros-Aarteil S."/>
            <person name="Calhoun S."/>
            <person name="Kuo A."/>
            <person name="Mondo S."/>
            <person name="Pangilinan J."/>
            <person name="Riley R."/>
            <person name="LaButti K."/>
            <person name="Andreopoulos B."/>
            <person name="Lipzen A."/>
            <person name="Chen C."/>
            <person name="Yanf M."/>
            <person name="Daum C."/>
            <person name="Ng V."/>
            <person name="Clum A."/>
            <person name="Steindorff A."/>
            <person name="Ohm R."/>
            <person name="Martin F."/>
            <person name="Silar P."/>
            <person name="Natvig D."/>
            <person name="Lalanne C."/>
            <person name="Gautier V."/>
            <person name="Ament-velasquez S.L."/>
            <person name="Kruys A."/>
            <person name="Hutchinson M.I."/>
            <person name="Powell A.J."/>
            <person name="Barry K."/>
            <person name="Miller A.N."/>
            <person name="Grigoriev I.V."/>
            <person name="Debuchy R."/>
            <person name="Gladieux P."/>
            <person name="Thoren M.H."/>
            <person name="Johannesson H."/>
        </authorList>
    </citation>
    <scope>NUCLEOTIDE SEQUENCE</scope>
    <source>
        <strain evidence="2">CBS 232.78</strain>
    </source>
</reference>
<dbReference type="EMBL" id="JAULSW010000010">
    <property type="protein sequence ID" value="KAK3368580.1"/>
    <property type="molecule type" value="Genomic_DNA"/>
</dbReference>
<comment type="caution">
    <text evidence="2">The sequence shown here is derived from an EMBL/GenBank/DDBJ whole genome shotgun (WGS) entry which is preliminary data.</text>
</comment>
<evidence type="ECO:0000259" key="1">
    <source>
        <dbReference type="Pfam" id="PF20150"/>
    </source>
</evidence>
<feature type="domain" description="2EXR" evidence="1">
    <location>
        <begin position="86"/>
        <end position="182"/>
    </location>
</feature>
<dbReference type="Proteomes" id="UP001285441">
    <property type="component" value="Unassembled WGS sequence"/>
</dbReference>
<organism evidence="2 3">
    <name type="scientific">Podospora didyma</name>
    <dbReference type="NCBI Taxonomy" id="330526"/>
    <lineage>
        <taxon>Eukaryota</taxon>
        <taxon>Fungi</taxon>
        <taxon>Dikarya</taxon>
        <taxon>Ascomycota</taxon>
        <taxon>Pezizomycotina</taxon>
        <taxon>Sordariomycetes</taxon>
        <taxon>Sordariomycetidae</taxon>
        <taxon>Sordariales</taxon>
        <taxon>Podosporaceae</taxon>
        <taxon>Podospora</taxon>
    </lineage>
</organism>
<evidence type="ECO:0000313" key="2">
    <source>
        <dbReference type="EMBL" id="KAK3368580.1"/>
    </source>
</evidence>
<dbReference type="Pfam" id="PF20150">
    <property type="entry name" value="2EXR"/>
    <property type="match status" value="1"/>
</dbReference>
<gene>
    <name evidence="2" type="ORF">B0H63DRAFT_515149</name>
</gene>
<accession>A0AAE0N378</accession>
<dbReference type="InterPro" id="IPR045518">
    <property type="entry name" value="2EXR"/>
</dbReference>
<reference evidence="2" key="1">
    <citation type="journal article" date="2023" name="Mol. Phylogenet. Evol.">
        <title>Genome-scale phylogeny and comparative genomics of the fungal order Sordariales.</title>
        <authorList>
            <person name="Hensen N."/>
            <person name="Bonometti L."/>
            <person name="Westerberg I."/>
            <person name="Brannstrom I.O."/>
            <person name="Guillou S."/>
            <person name="Cros-Aarteil S."/>
            <person name="Calhoun S."/>
            <person name="Haridas S."/>
            <person name="Kuo A."/>
            <person name="Mondo S."/>
            <person name="Pangilinan J."/>
            <person name="Riley R."/>
            <person name="LaButti K."/>
            <person name="Andreopoulos B."/>
            <person name="Lipzen A."/>
            <person name="Chen C."/>
            <person name="Yan M."/>
            <person name="Daum C."/>
            <person name="Ng V."/>
            <person name="Clum A."/>
            <person name="Steindorff A."/>
            <person name="Ohm R.A."/>
            <person name="Martin F."/>
            <person name="Silar P."/>
            <person name="Natvig D.O."/>
            <person name="Lalanne C."/>
            <person name="Gautier V."/>
            <person name="Ament-Velasquez S.L."/>
            <person name="Kruys A."/>
            <person name="Hutchinson M.I."/>
            <person name="Powell A.J."/>
            <person name="Barry K."/>
            <person name="Miller A.N."/>
            <person name="Grigoriev I.V."/>
            <person name="Debuchy R."/>
            <person name="Gladieux P."/>
            <person name="Hiltunen Thoren M."/>
            <person name="Johannesson H."/>
        </authorList>
    </citation>
    <scope>NUCLEOTIDE SEQUENCE</scope>
    <source>
        <strain evidence="2">CBS 232.78</strain>
    </source>
</reference>
<evidence type="ECO:0000313" key="3">
    <source>
        <dbReference type="Proteomes" id="UP001285441"/>
    </source>
</evidence>
<sequence>MDITTNVTHPAQLHQNAGPLEKFITGFWKAPAAKKVIERQRVAFAPKVDGASGQGRGPRPLELFQPMQIRQFEASQKNKDKPVQKFPWFRQLPMEIQIRIWEAHMGPYPRIYFLEMHLKKAKYWHSIAMMTEEGWKDEVRGRSKLSLPDPSQVWKPSRFSAYYEDHAMATLCRSSRLALQHRKAVLDNKEGADTIKVQVDRNPGPNYDDKLDKPTATLEMRTRSDVLGILEPVTGTRRLTIQRENPNVDVAVAHTDEDRDAFVVDCASHYANRLDLYTHLPAVGKMRTLAYLHLPVAITQGRAECRTPIRLNSCAFENMSDMFAIDMSLVPKPDFLQNLAANNINRTVAQFRGTGCTFIEVRPDDVVTVPAESALDPRVRERAIRDRLVTFGCCETHELRMLRHDPNWPPTRKAMFTDYRVLACVPDDLVSDAVLTRGHVEQYGQLIDWEDQADLDWMKENKKISHRMWGEKWQEAAQAPPGGGGGGPLPSNFVHRYWTTQNTWQDARMGVTNAASYLCLVPFGCISLCCDWDP</sequence>
<keyword evidence="3" id="KW-1185">Reference proteome</keyword>